<name>A0A6J7HU79_9ZZZZ</name>
<dbReference type="EMBL" id="CAFBMX010000003">
    <property type="protein sequence ID" value="CAB4922166.1"/>
    <property type="molecule type" value="Genomic_DNA"/>
</dbReference>
<dbReference type="PANTHER" id="PTHR47751">
    <property type="entry name" value="SUPERFAMILY HYDROLASE, PUTATIVE (AFU_ORTHOLOGUE AFUA_2G16580)-RELATED"/>
    <property type="match status" value="1"/>
</dbReference>
<feature type="domain" description="Xaa-Pro dipeptidyl-peptidase-like" evidence="1">
    <location>
        <begin position="12"/>
        <end position="137"/>
    </location>
</feature>
<proteinExistence type="predicted"/>
<dbReference type="GO" id="GO:0016787">
    <property type="term" value="F:hydrolase activity"/>
    <property type="evidence" value="ECO:0007669"/>
    <property type="project" value="InterPro"/>
</dbReference>
<dbReference type="PANTHER" id="PTHR47751:SF2">
    <property type="entry name" value="DLTD N-TERMINAL DOMAIN PROTEIN (AFU_ORTHOLOGUE AFUA_8G00380)-RELATED"/>
    <property type="match status" value="1"/>
</dbReference>
<dbReference type="SUPFAM" id="SSF53474">
    <property type="entry name" value="alpha/beta-Hydrolases"/>
    <property type="match status" value="1"/>
</dbReference>
<sequence>MKVEQVDFDSCGVRCSADLYMPEGLDGPRPGIVMGHGFGVVKEALQPHAAYVAQAGYVVMAIDYRTFGSSDGEPRRQLLPLHQVEDFRNAISWLERRTDLVDPGRIGIWGVSFGGGIVLYTAAIERRVKVVVAQSPALGRPWTRSLRNPFEWEEMQEMLVEDRRRRFATGEGARIPLTALNGTGTPSAMPGDELALSFVDAAEAAMPTYKAELSLESVEKVAEFFPDRITDLIAPRPLLIVTNGSYDLHHPLEQVRIAYDRAGNPKSLVVLPYDTVGLYSEPGLGVAMRHAAAWFDRHLLADQLAMAEAEAPPLDRKGT</sequence>
<dbReference type="Pfam" id="PF02129">
    <property type="entry name" value="Peptidase_S15"/>
    <property type="match status" value="1"/>
</dbReference>
<organism evidence="2">
    <name type="scientific">freshwater metagenome</name>
    <dbReference type="NCBI Taxonomy" id="449393"/>
    <lineage>
        <taxon>unclassified sequences</taxon>
        <taxon>metagenomes</taxon>
        <taxon>ecological metagenomes</taxon>
    </lineage>
</organism>
<dbReference type="AlphaFoldDB" id="A0A6J7HU79"/>
<evidence type="ECO:0000313" key="2">
    <source>
        <dbReference type="EMBL" id="CAB4922166.1"/>
    </source>
</evidence>
<protein>
    <submittedName>
        <fullName evidence="2">Unannotated protein</fullName>
    </submittedName>
</protein>
<dbReference type="Gene3D" id="1.10.10.800">
    <property type="match status" value="1"/>
</dbReference>
<dbReference type="InterPro" id="IPR029058">
    <property type="entry name" value="AB_hydrolase_fold"/>
</dbReference>
<dbReference type="InterPro" id="IPR000383">
    <property type="entry name" value="Xaa-Pro-like_dom"/>
</dbReference>
<dbReference type="Gene3D" id="3.40.50.1820">
    <property type="entry name" value="alpha/beta hydrolase"/>
    <property type="match status" value="1"/>
</dbReference>
<gene>
    <name evidence="2" type="ORF">UFOPK3674_00604</name>
</gene>
<reference evidence="2" key="1">
    <citation type="submission" date="2020-05" db="EMBL/GenBank/DDBJ databases">
        <authorList>
            <person name="Chiriac C."/>
            <person name="Salcher M."/>
            <person name="Ghai R."/>
            <person name="Kavagutti S V."/>
        </authorList>
    </citation>
    <scope>NUCLEOTIDE SEQUENCE</scope>
</reference>
<accession>A0A6J7HU79</accession>
<dbReference type="InterPro" id="IPR051411">
    <property type="entry name" value="Polyketide_trans_af380"/>
</dbReference>
<evidence type="ECO:0000259" key="1">
    <source>
        <dbReference type="Pfam" id="PF02129"/>
    </source>
</evidence>